<protein>
    <submittedName>
        <fullName evidence="1">Uncharacterized protein</fullName>
    </submittedName>
</protein>
<reference evidence="1" key="1">
    <citation type="submission" date="2023-03" db="EMBL/GenBank/DDBJ databases">
        <authorList>
            <person name="Steffen K."/>
            <person name="Cardenas P."/>
        </authorList>
    </citation>
    <scope>NUCLEOTIDE SEQUENCE</scope>
</reference>
<comment type="caution">
    <text evidence="1">The sequence shown here is derived from an EMBL/GenBank/DDBJ whole genome shotgun (WGS) entry which is preliminary data.</text>
</comment>
<gene>
    <name evidence="1" type="ORF">GBAR_LOCUS28883</name>
</gene>
<organism evidence="1 2">
    <name type="scientific">Geodia barretti</name>
    <name type="common">Barrett's horny sponge</name>
    <dbReference type="NCBI Taxonomy" id="519541"/>
    <lineage>
        <taxon>Eukaryota</taxon>
        <taxon>Metazoa</taxon>
        <taxon>Porifera</taxon>
        <taxon>Demospongiae</taxon>
        <taxon>Heteroscleromorpha</taxon>
        <taxon>Tetractinellida</taxon>
        <taxon>Astrophorina</taxon>
        <taxon>Geodiidae</taxon>
        <taxon>Geodia</taxon>
    </lineage>
</organism>
<dbReference type="EMBL" id="CASHTH010004040">
    <property type="protein sequence ID" value="CAI8052775.1"/>
    <property type="molecule type" value="Genomic_DNA"/>
</dbReference>
<dbReference type="AlphaFoldDB" id="A0AA35TQU9"/>
<evidence type="ECO:0000313" key="1">
    <source>
        <dbReference type="EMBL" id="CAI8052775.1"/>
    </source>
</evidence>
<evidence type="ECO:0000313" key="2">
    <source>
        <dbReference type="Proteomes" id="UP001174909"/>
    </source>
</evidence>
<name>A0AA35TQU9_GEOBA</name>
<dbReference type="Proteomes" id="UP001174909">
    <property type="component" value="Unassembled WGS sequence"/>
</dbReference>
<sequence length="195" mass="21373">MTMVGGDCQSDVLLCQCLNNLAKLLYSNGAADEWTSFSGLSPSLRRLSSYTNLHQQRPGHWCRSSLGGELPAGLHSHHEGRQPQRLFRCLQRRPRPKARSECSLSRCGQCYHKLALVRELHSLLIPHSCCGSTSPLSPDPLPPNTLPHPPCAPGAMKLWHWPYIIPLTGTVVGPLGVCHSGCVYTGATESHHAVR</sequence>
<keyword evidence="2" id="KW-1185">Reference proteome</keyword>
<accession>A0AA35TQU9</accession>
<proteinExistence type="predicted"/>